<protein>
    <submittedName>
        <fullName evidence="2">Uncharacterized protein</fullName>
    </submittedName>
</protein>
<accession>A0A7J0E3Q6</accession>
<feature type="region of interest" description="Disordered" evidence="1">
    <location>
        <begin position="24"/>
        <end position="135"/>
    </location>
</feature>
<evidence type="ECO:0000256" key="1">
    <source>
        <dbReference type="SAM" id="MobiDB-lite"/>
    </source>
</evidence>
<sequence>MNENNARLIQYITMNNPPFAVAPVQEEANRSRHSHRSVGHDSQSRQSTGQTHSTRSLHHRSPSLHFRQEISPILSESQSSSQTPDTDGEETKRRGRSPRRDDRALNIEISLPPTRSKTWTPGLTPSTPIDLPDRIYGDNRPTVGDIQIIHRGFGLGRCSSSSRKRHAREVSGRTKEEVYNFSVPLLRAHQPITFTNDDLRGLHLPHDDALVVSATIANFNVQMILIDNGSSANILFISVFDKMKIGRDRLHPFHTLLVEFGGSSTDLLEWIKLPLTLGMSLTRPQCGRILLLWTAQCLTMRSLVAQR</sequence>
<organism evidence="2 3">
    <name type="scientific">Actinidia rufa</name>
    <dbReference type="NCBI Taxonomy" id="165716"/>
    <lineage>
        <taxon>Eukaryota</taxon>
        <taxon>Viridiplantae</taxon>
        <taxon>Streptophyta</taxon>
        <taxon>Embryophyta</taxon>
        <taxon>Tracheophyta</taxon>
        <taxon>Spermatophyta</taxon>
        <taxon>Magnoliopsida</taxon>
        <taxon>eudicotyledons</taxon>
        <taxon>Gunneridae</taxon>
        <taxon>Pentapetalae</taxon>
        <taxon>asterids</taxon>
        <taxon>Ericales</taxon>
        <taxon>Actinidiaceae</taxon>
        <taxon>Actinidia</taxon>
    </lineage>
</organism>
<evidence type="ECO:0000313" key="2">
    <source>
        <dbReference type="EMBL" id="GFY81050.1"/>
    </source>
</evidence>
<feature type="compositionally biased region" description="Low complexity" evidence="1">
    <location>
        <begin position="69"/>
        <end position="85"/>
    </location>
</feature>
<feature type="compositionally biased region" description="Polar residues" evidence="1">
    <location>
        <begin position="44"/>
        <end position="54"/>
    </location>
</feature>
<gene>
    <name evidence="2" type="ORF">Acr_01g0008590</name>
</gene>
<proteinExistence type="predicted"/>
<evidence type="ECO:0000313" key="3">
    <source>
        <dbReference type="Proteomes" id="UP000585474"/>
    </source>
</evidence>
<keyword evidence="3" id="KW-1185">Reference proteome</keyword>
<dbReference type="OrthoDB" id="2919534at2759"/>
<feature type="compositionally biased region" description="Polar residues" evidence="1">
    <location>
        <begin position="113"/>
        <end position="127"/>
    </location>
</feature>
<dbReference type="AlphaFoldDB" id="A0A7J0E3Q6"/>
<comment type="caution">
    <text evidence="2">The sequence shown here is derived from an EMBL/GenBank/DDBJ whole genome shotgun (WGS) entry which is preliminary data.</text>
</comment>
<dbReference type="PANTHER" id="PTHR33240:SF15">
    <property type="entry name" value="GAG-PRO-LIKE PROTEIN"/>
    <property type="match status" value="1"/>
</dbReference>
<reference evidence="2 3" key="1">
    <citation type="submission" date="2019-07" db="EMBL/GenBank/DDBJ databases">
        <title>De Novo Assembly of kiwifruit Actinidia rufa.</title>
        <authorList>
            <person name="Sugita-Konishi S."/>
            <person name="Sato K."/>
            <person name="Mori E."/>
            <person name="Abe Y."/>
            <person name="Kisaki G."/>
            <person name="Hamano K."/>
            <person name="Suezawa K."/>
            <person name="Otani M."/>
            <person name="Fukuda T."/>
            <person name="Manabe T."/>
            <person name="Gomi K."/>
            <person name="Tabuchi M."/>
            <person name="Akimitsu K."/>
            <person name="Kataoka I."/>
        </authorList>
    </citation>
    <scope>NUCLEOTIDE SEQUENCE [LARGE SCALE GENOMIC DNA]</scope>
    <source>
        <strain evidence="3">cv. Fuchu</strain>
    </source>
</reference>
<name>A0A7J0E3Q6_9ERIC</name>
<dbReference type="EMBL" id="BJWL01000001">
    <property type="protein sequence ID" value="GFY81050.1"/>
    <property type="molecule type" value="Genomic_DNA"/>
</dbReference>
<dbReference type="PANTHER" id="PTHR33240">
    <property type="entry name" value="OS08G0508500 PROTEIN"/>
    <property type="match status" value="1"/>
</dbReference>
<dbReference type="Proteomes" id="UP000585474">
    <property type="component" value="Unassembled WGS sequence"/>
</dbReference>